<sequence>MTTPENGRDAVVIGGGFYGTTIAAYLAKARGMKRVTLIEREGSLLQRASFNNQARIHNGYHYPRSFTTAYRSRINLRKFVFEWPDAVKRDFTKLYAIARHNSRVTARQFERFCHEIGANIWPAPPALRALFEPRLIEDVFLVEEYAFDASRLAAWAGNALDECGVQVRTGARVTEVVRGTGSALTVAVQHGDAACEPIPCNYVFNCTYSGLNQIGGDYPGTQTQLKQEIAEIALIDVPSRFRDLGVTVMDGPFFSTMPFPARGLHSLSHVRYTPHLNWSDVAGTDPYERLGAYARESRVERMLRDVVRYVPTLAGARHVESLFEVKTVLVKNELDDARPILFEKHPQLPGCFSVLGGKIDNIYDVLEKLDAEQFGDATGQHYRHSLGETGVVYG</sequence>
<dbReference type="Proteomes" id="UP000789704">
    <property type="component" value="Unassembled WGS sequence"/>
</dbReference>
<name>A0A9N8WZL5_9BURK</name>
<gene>
    <name evidence="3" type="ORF">LMG31841_00215</name>
</gene>
<keyword evidence="4" id="KW-1185">Reference proteome</keyword>
<dbReference type="PANTHER" id="PTHR13847">
    <property type="entry name" value="SARCOSINE DEHYDROGENASE-RELATED"/>
    <property type="match status" value="1"/>
</dbReference>
<dbReference type="InterPro" id="IPR036188">
    <property type="entry name" value="FAD/NAD-bd_sf"/>
</dbReference>
<dbReference type="Pfam" id="PF01266">
    <property type="entry name" value="DAO"/>
    <property type="match status" value="1"/>
</dbReference>
<comment type="caution">
    <text evidence="3">The sequence shown here is derived from an EMBL/GenBank/DDBJ whole genome shotgun (WGS) entry which is preliminary data.</text>
</comment>
<dbReference type="Gene3D" id="3.30.9.10">
    <property type="entry name" value="D-Amino Acid Oxidase, subunit A, domain 2"/>
    <property type="match status" value="1"/>
</dbReference>
<dbReference type="AlphaFoldDB" id="A0A9N8WZL5"/>
<organism evidence="3 4">
    <name type="scientific">Paraburkholderia saeva</name>
    <dbReference type="NCBI Taxonomy" id="2777537"/>
    <lineage>
        <taxon>Bacteria</taxon>
        <taxon>Pseudomonadati</taxon>
        <taxon>Pseudomonadota</taxon>
        <taxon>Betaproteobacteria</taxon>
        <taxon>Burkholderiales</taxon>
        <taxon>Burkholderiaceae</taxon>
        <taxon>Paraburkholderia</taxon>
    </lineage>
</organism>
<proteinExistence type="predicted"/>
<feature type="domain" description="FAD dependent oxidoreductase" evidence="2">
    <location>
        <begin position="9"/>
        <end position="317"/>
    </location>
</feature>
<dbReference type="InterPro" id="IPR006076">
    <property type="entry name" value="FAD-dep_OxRdtase"/>
</dbReference>
<dbReference type="SUPFAM" id="SSF51905">
    <property type="entry name" value="FAD/NAD(P)-binding domain"/>
    <property type="match status" value="1"/>
</dbReference>
<dbReference type="GO" id="GO:0005737">
    <property type="term" value="C:cytoplasm"/>
    <property type="evidence" value="ECO:0007669"/>
    <property type="project" value="TreeGrafter"/>
</dbReference>
<dbReference type="Gene3D" id="3.50.50.60">
    <property type="entry name" value="FAD/NAD(P)-binding domain"/>
    <property type="match status" value="1"/>
</dbReference>
<evidence type="ECO:0000256" key="1">
    <source>
        <dbReference type="ARBA" id="ARBA00023002"/>
    </source>
</evidence>
<dbReference type="GO" id="GO:0016491">
    <property type="term" value="F:oxidoreductase activity"/>
    <property type="evidence" value="ECO:0007669"/>
    <property type="project" value="UniProtKB-KW"/>
</dbReference>
<dbReference type="EMBL" id="CAJQZC010000001">
    <property type="protein sequence ID" value="CAG4886552.1"/>
    <property type="molecule type" value="Genomic_DNA"/>
</dbReference>
<keyword evidence="1" id="KW-0560">Oxidoreductase</keyword>
<accession>A0A9N8WZL5</accession>
<evidence type="ECO:0000313" key="3">
    <source>
        <dbReference type="EMBL" id="CAG4886552.1"/>
    </source>
</evidence>
<evidence type="ECO:0000313" key="4">
    <source>
        <dbReference type="Proteomes" id="UP000789704"/>
    </source>
</evidence>
<protein>
    <recommendedName>
        <fullName evidence="2">FAD dependent oxidoreductase domain-containing protein</fullName>
    </recommendedName>
</protein>
<dbReference type="RefSeq" id="WP_228874295.1">
    <property type="nucleotide sequence ID" value="NZ_CAJQYX010000007.1"/>
</dbReference>
<reference evidence="3" key="1">
    <citation type="submission" date="2021-04" db="EMBL/GenBank/DDBJ databases">
        <authorList>
            <person name="Vanwijnsberghe S."/>
        </authorList>
    </citation>
    <scope>NUCLEOTIDE SEQUENCE</scope>
    <source>
        <strain evidence="3">LMG 31841</strain>
    </source>
</reference>
<evidence type="ECO:0000259" key="2">
    <source>
        <dbReference type="Pfam" id="PF01266"/>
    </source>
</evidence>